<dbReference type="EMBL" id="ML769657">
    <property type="protein sequence ID" value="KAE9390464.1"/>
    <property type="molecule type" value="Genomic_DNA"/>
</dbReference>
<dbReference type="PANTHER" id="PTHR38248:SF2">
    <property type="entry name" value="FUNK1 11"/>
    <property type="match status" value="1"/>
</dbReference>
<organism evidence="3 4">
    <name type="scientific">Gymnopus androsaceus JB14</name>
    <dbReference type="NCBI Taxonomy" id="1447944"/>
    <lineage>
        <taxon>Eukaryota</taxon>
        <taxon>Fungi</taxon>
        <taxon>Dikarya</taxon>
        <taxon>Basidiomycota</taxon>
        <taxon>Agaricomycotina</taxon>
        <taxon>Agaricomycetes</taxon>
        <taxon>Agaricomycetidae</taxon>
        <taxon>Agaricales</taxon>
        <taxon>Marasmiineae</taxon>
        <taxon>Omphalotaceae</taxon>
        <taxon>Gymnopus</taxon>
    </lineage>
</organism>
<reference evidence="3" key="1">
    <citation type="journal article" date="2019" name="Environ. Microbiol.">
        <title>Fungal ecological strategies reflected in gene transcription - a case study of two litter decomposers.</title>
        <authorList>
            <person name="Barbi F."/>
            <person name="Kohler A."/>
            <person name="Barry K."/>
            <person name="Baskaran P."/>
            <person name="Daum C."/>
            <person name="Fauchery L."/>
            <person name="Ihrmark K."/>
            <person name="Kuo A."/>
            <person name="LaButti K."/>
            <person name="Lipzen A."/>
            <person name="Morin E."/>
            <person name="Grigoriev I.V."/>
            <person name="Henrissat B."/>
            <person name="Lindahl B."/>
            <person name="Martin F."/>
        </authorList>
    </citation>
    <scope>NUCLEOTIDE SEQUENCE</scope>
    <source>
        <strain evidence="3">JB14</strain>
    </source>
</reference>
<proteinExistence type="predicted"/>
<dbReference type="SUPFAM" id="SSF56112">
    <property type="entry name" value="Protein kinase-like (PK-like)"/>
    <property type="match status" value="1"/>
</dbReference>
<dbReference type="AlphaFoldDB" id="A0A6A4GZD6"/>
<name>A0A6A4GZD6_9AGAR</name>
<evidence type="ECO:0000256" key="1">
    <source>
        <dbReference type="SAM" id="MobiDB-lite"/>
    </source>
</evidence>
<dbReference type="Gene3D" id="1.10.510.10">
    <property type="entry name" value="Transferase(Phosphotransferase) domain 1"/>
    <property type="match status" value="1"/>
</dbReference>
<dbReference type="Proteomes" id="UP000799118">
    <property type="component" value="Unassembled WGS sequence"/>
</dbReference>
<protein>
    <recommendedName>
        <fullName evidence="2">Fungal-type protein kinase domain-containing protein</fullName>
    </recommendedName>
</protein>
<dbReference type="InterPro" id="IPR011009">
    <property type="entry name" value="Kinase-like_dom_sf"/>
</dbReference>
<evidence type="ECO:0000313" key="4">
    <source>
        <dbReference type="Proteomes" id="UP000799118"/>
    </source>
</evidence>
<keyword evidence="4" id="KW-1185">Reference proteome</keyword>
<sequence length="623" mass="70854">MSSHHDDDLPRSGKGKRPSRNLGNTRAGKRKAGLDSIGEHDDEPIVESYDSSEPELMPESYQSSEPQSLAEASGSSIHSTKPPSSDSEPGSDDKDSDWNPAESSESPPASWPSISSVKQFQLDNEENRSPQPLTPQAFRYQVAGYARDILSYGVIRSHAITLMIDDAKLIFVYYDHSLIVESEVLDLQDPEQKLLFVKMIKQMHALSPEALGIIPNLQALFMYDPKQLKRPGLYLDPAAKEGTIPSNKVLVGSLYTVDYNTSTRQGKRTIRLGKVLFCSNGINGRGTKVFRVTCSCKDGDCDWRGEDGECDWNGLKLVMKISCPVKGRVPEHETIQRCIDMAVDEHAWVLKHLPIVLGWFIADGSAIQDRLKIRFGDGYEERTICGSIQEELCPIMDLKKPVEFAQVMYDVLQCHEWVYTHPRVLHRDVSQANIMFRRDGKKIFGVLNDYDLATLVDERHAPTSGHRTGTKPYMAHEQQRTGWTGPLHYRHDLESLFYVILLLVYHYDGFGVKAEKLEFVKWFTEGDDFIYKEKYIFLHQYSWTAAPQPFFTTFRHWLQTIRDSLFDGFSEEAVALRKARAGGQISFDLETLGDNFSYKTMVMVMRNFDEKALVTRNPKWQVA</sequence>
<gene>
    <name evidence="3" type="ORF">BT96DRAFT_344376</name>
</gene>
<feature type="compositionally biased region" description="Acidic residues" evidence="1">
    <location>
        <begin position="40"/>
        <end position="53"/>
    </location>
</feature>
<dbReference type="OrthoDB" id="5569250at2759"/>
<feature type="compositionally biased region" description="Low complexity" evidence="1">
    <location>
        <begin position="100"/>
        <end position="114"/>
    </location>
</feature>
<feature type="domain" description="Fungal-type protein kinase" evidence="2">
    <location>
        <begin position="106"/>
        <end position="352"/>
    </location>
</feature>
<accession>A0A6A4GZD6</accession>
<dbReference type="PANTHER" id="PTHR38248">
    <property type="entry name" value="FUNK1 6"/>
    <property type="match status" value="1"/>
</dbReference>
<evidence type="ECO:0000259" key="2">
    <source>
        <dbReference type="Pfam" id="PF17667"/>
    </source>
</evidence>
<feature type="domain" description="Fungal-type protein kinase" evidence="2">
    <location>
        <begin position="394"/>
        <end position="502"/>
    </location>
</feature>
<dbReference type="InterPro" id="IPR040976">
    <property type="entry name" value="Pkinase_fungal"/>
</dbReference>
<feature type="region of interest" description="Disordered" evidence="1">
    <location>
        <begin position="1"/>
        <end position="114"/>
    </location>
</feature>
<feature type="compositionally biased region" description="Basic and acidic residues" evidence="1">
    <location>
        <begin position="1"/>
        <end position="11"/>
    </location>
</feature>
<dbReference type="Pfam" id="PF17667">
    <property type="entry name" value="Pkinase_fungal"/>
    <property type="match status" value="2"/>
</dbReference>
<evidence type="ECO:0000313" key="3">
    <source>
        <dbReference type="EMBL" id="KAE9390464.1"/>
    </source>
</evidence>